<dbReference type="AlphaFoldDB" id="A0A3P7NE72"/>
<proteinExistence type="predicted"/>
<name>A0A3P7NE72_9BILA</name>
<keyword evidence="2" id="KW-1185">Reference proteome</keyword>
<protein>
    <submittedName>
        <fullName evidence="1">Uncharacterized protein</fullName>
    </submittedName>
</protein>
<sequence length="143" mass="16098">MNNSCCFVAKARNDAKSDIPGRKSTGATAAACRLPEAFCSAKTSHSFSIANYDDVSNCTPEQLAKLIDQAVDMCALRIVSSYVQEAYRRMIFTKKGTEVVRKRLSQGEQFCYVFRWLDDLLCYEEMACSSTEVCFQFLLACFF</sequence>
<dbReference type="OrthoDB" id="10641662at2759"/>
<gene>
    <name evidence="1" type="ORF">GPUH_LOCUS21573</name>
</gene>
<dbReference type="EMBL" id="UYRT01092927">
    <property type="protein sequence ID" value="VDN38530.1"/>
    <property type="molecule type" value="Genomic_DNA"/>
</dbReference>
<evidence type="ECO:0000313" key="2">
    <source>
        <dbReference type="Proteomes" id="UP000271098"/>
    </source>
</evidence>
<evidence type="ECO:0000313" key="1">
    <source>
        <dbReference type="EMBL" id="VDN38530.1"/>
    </source>
</evidence>
<dbReference type="Proteomes" id="UP000271098">
    <property type="component" value="Unassembled WGS sequence"/>
</dbReference>
<reference evidence="1 2" key="1">
    <citation type="submission" date="2018-11" db="EMBL/GenBank/DDBJ databases">
        <authorList>
            <consortium name="Pathogen Informatics"/>
        </authorList>
    </citation>
    <scope>NUCLEOTIDE SEQUENCE [LARGE SCALE GENOMIC DNA]</scope>
</reference>
<accession>A0A3P7NE72</accession>
<organism evidence="1 2">
    <name type="scientific">Gongylonema pulchrum</name>
    <dbReference type="NCBI Taxonomy" id="637853"/>
    <lineage>
        <taxon>Eukaryota</taxon>
        <taxon>Metazoa</taxon>
        <taxon>Ecdysozoa</taxon>
        <taxon>Nematoda</taxon>
        <taxon>Chromadorea</taxon>
        <taxon>Rhabditida</taxon>
        <taxon>Spirurina</taxon>
        <taxon>Spiruromorpha</taxon>
        <taxon>Spiruroidea</taxon>
        <taxon>Gongylonematidae</taxon>
        <taxon>Gongylonema</taxon>
    </lineage>
</organism>